<name>A0ABW8SBP6_9CLOT</name>
<keyword evidence="2" id="KW-1185">Reference proteome</keyword>
<dbReference type="RefSeq" id="WP_406762328.1">
    <property type="nucleotide sequence ID" value="NZ_JBJIAB010000035.1"/>
</dbReference>
<comment type="caution">
    <text evidence="1">The sequence shown here is derived from an EMBL/GenBank/DDBJ whole genome shotgun (WGS) entry which is preliminary data.</text>
</comment>
<organism evidence="1 2">
    <name type="scientific">Candidatus Clostridium helianthi</name>
    <dbReference type="NCBI Taxonomy" id="3381660"/>
    <lineage>
        <taxon>Bacteria</taxon>
        <taxon>Bacillati</taxon>
        <taxon>Bacillota</taxon>
        <taxon>Clostridia</taxon>
        <taxon>Eubacteriales</taxon>
        <taxon>Clostridiaceae</taxon>
        <taxon>Clostridium</taxon>
    </lineage>
</organism>
<sequence>MVRKKKDIIKPVVAKPLNDTEKRNLVTSFVTNSINENVTDNDTNNSSEDVTNYDTKNVTENVNNNDTNIVTNNVTIEDTKTVTSNETIEVTKNDTKSVTKKVTKSVNIIKSITLGKKDIIAKFTSDKRVRPNYNLSEDTVEKIERISEILGYKKAEFVDIYLNGTLEKVLKDLEKNLYK</sequence>
<dbReference type="EMBL" id="JBJIAB010000035">
    <property type="protein sequence ID" value="MFL0167550.1"/>
    <property type="molecule type" value="Genomic_DNA"/>
</dbReference>
<gene>
    <name evidence="1" type="ORF">ACJDTP_20990</name>
</gene>
<dbReference type="Proteomes" id="UP001623600">
    <property type="component" value="Unassembled WGS sequence"/>
</dbReference>
<protein>
    <submittedName>
        <fullName evidence="1">Uncharacterized protein</fullName>
    </submittedName>
</protein>
<evidence type="ECO:0000313" key="2">
    <source>
        <dbReference type="Proteomes" id="UP001623600"/>
    </source>
</evidence>
<proteinExistence type="predicted"/>
<accession>A0ABW8SBP6</accession>
<evidence type="ECO:0000313" key="1">
    <source>
        <dbReference type="EMBL" id="MFL0167550.1"/>
    </source>
</evidence>
<reference evidence="1 2" key="1">
    <citation type="submission" date="2024-11" db="EMBL/GenBank/DDBJ databases">
        <authorList>
            <person name="Heng Y.C."/>
            <person name="Lim A.C.H."/>
            <person name="Lee J.K.Y."/>
            <person name="Kittelmann S."/>
        </authorList>
    </citation>
    <scope>NUCLEOTIDE SEQUENCE [LARGE SCALE GENOMIC DNA]</scope>
    <source>
        <strain evidence="1 2">WILCCON 0112</strain>
    </source>
</reference>